<evidence type="ECO:0000259" key="3">
    <source>
        <dbReference type="PROSITE" id="PS50011"/>
    </source>
</evidence>
<evidence type="ECO:0000313" key="4">
    <source>
        <dbReference type="EMBL" id="CAH3126250.1"/>
    </source>
</evidence>
<evidence type="ECO:0000313" key="5">
    <source>
        <dbReference type="Proteomes" id="UP001159405"/>
    </source>
</evidence>
<dbReference type="PANTHER" id="PTHR24055">
    <property type="entry name" value="MITOGEN-ACTIVATED PROTEIN KINASE"/>
    <property type="match status" value="1"/>
</dbReference>
<dbReference type="Proteomes" id="UP001159405">
    <property type="component" value="Unassembled WGS sequence"/>
</dbReference>
<dbReference type="SUPFAM" id="SSF56112">
    <property type="entry name" value="Protein kinase-like (PK-like)"/>
    <property type="match status" value="1"/>
</dbReference>
<reference evidence="4 5" key="1">
    <citation type="submission" date="2022-05" db="EMBL/GenBank/DDBJ databases">
        <authorList>
            <consortium name="Genoscope - CEA"/>
            <person name="William W."/>
        </authorList>
    </citation>
    <scope>NUCLEOTIDE SEQUENCE [LARGE SCALE GENOMIC DNA]</scope>
</reference>
<accession>A0ABN8P134</accession>
<keyword evidence="2" id="KW-0067">ATP-binding</keyword>
<dbReference type="Gene3D" id="1.10.510.10">
    <property type="entry name" value="Transferase(Phosphotransferase) domain 1"/>
    <property type="match status" value="1"/>
</dbReference>
<dbReference type="InterPro" id="IPR000719">
    <property type="entry name" value="Prot_kinase_dom"/>
</dbReference>
<dbReference type="InterPro" id="IPR050117">
    <property type="entry name" value="MAPK"/>
</dbReference>
<gene>
    <name evidence="4" type="ORF">PLOB_00032273</name>
</gene>
<sequence length="101" mass="11266">MSGYVGLSWYRAPEIILNIGDYDGKVDVWSVGCILYKLATGNDHINQLTVIMDVLGTPGKALIKKCSPRAQRFLSSLPLKERRDLSEYLQPSNTSVGFVEF</sequence>
<keyword evidence="5" id="KW-1185">Reference proteome</keyword>
<comment type="caution">
    <text evidence="4">The sequence shown here is derived from an EMBL/GenBank/DDBJ whole genome shotgun (WGS) entry which is preliminary data.</text>
</comment>
<keyword evidence="1" id="KW-0547">Nucleotide-binding</keyword>
<feature type="domain" description="Protein kinase" evidence="3">
    <location>
        <begin position="1"/>
        <end position="101"/>
    </location>
</feature>
<dbReference type="Pfam" id="PF00069">
    <property type="entry name" value="Pkinase"/>
    <property type="match status" value="1"/>
</dbReference>
<dbReference type="InterPro" id="IPR011009">
    <property type="entry name" value="Kinase-like_dom_sf"/>
</dbReference>
<dbReference type="EMBL" id="CALNXK010000042">
    <property type="protein sequence ID" value="CAH3126250.1"/>
    <property type="molecule type" value="Genomic_DNA"/>
</dbReference>
<name>A0ABN8P134_9CNID</name>
<dbReference type="PROSITE" id="PS50011">
    <property type="entry name" value="PROTEIN_KINASE_DOM"/>
    <property type="match status" value="1"/>
</dbReference>
<evidence type="ECO:0000256" key="1">
    <source>
        <dbReference type="ARBA" id="ARBA00022741"/>
    </source>
</evidence>
<evidence type="ECO:0000256" key="2">
    <source>
        <dbReference type="ARBA" id="ARBA00022840"/>
    </source>
</evidence>
<proteinExistence type="predicted"/>
<organism evidence="4 5">
    <name type="scientific">Porites lobata</name>
    <dbReference type="NCBI Taxonomy" id="104759"/>
    <lineage>
        <taxon>Eukaryota</taxon>
        <taxon>Metazoa</taxon>
        <taxon>Cnidaria</taxon>
        <taxon>Anthozoa</taxon>
        <taxon>Hexacorallia</taxon>
        <taxon>Scleractinia</taxon>
        <taxon>Fungiina</taxon>
        <taxon>Poritidae</taxon>
        <taxon>Porites</taxon>
    </lineage>
</organism>
<protein>
    <recommendedName>
        <fullName evidence="3">Protein kinase domain-containing protein</fullName>
    </recommendedName>
</protein>